<dbReference type="FunFam" id="1.25.40.10:FF:000224">
    <property type="entry name" value="DnaJ and TPR domain protein"/>
    <property type="match status" value="1"/>
</dbReference>
<name>A0AA88ITL3_ARTSF</name>
<dbReference type="InterPro" id="IPR019734">
    <property type="entry name" value="TPR_rpt"/>
</dbReference>
<dbReference type="Pfam" id="PF13432">
    <property type="entry name" value="TPR_16"/>
    <property type="match status" value="1"/>
</dbReference>
<dbReference type="SMART" id="SM00028">
    <property type="entry name" value="TPR"/>
    <property type="match status" value="6"/>
</dbReference>
<dbReference type="InterPro" id="IPR036869">
    <property type="entry name" value="J_dom_sf"/>
</dbReference>
<evidence type="ECO:0000256" key="1">
    <source>
        <dbReference type="ARBA" id="ARBA00004319"/>
    </source>
</evidence>
<dbReference type="GO" id="GO:0005788">
    <property type="term" value="C:endoplasmic reticulum lumen"/>
    <property type="evidence" value="ECO:0007669"/>
    <property type="project" value="UniProtKB-SubCell"/>
</dbReference>
<dbReference type="GO" id="GO:0051087">
    <property type="term" value="F:protein-folding chaperone binding"/>
    <property type="evidence" value="ECO:0007669"/>
    <property type="project" value="TreeGrafter"/>
</dbReference>
<evidence type="ECO:0000256" key="7">
    <source>
        <dbReference type="SAM" id="MobiDB-lite"/>
    </source>
</evidence>
<organism evidence="9 10">
    <name type="scientific">Artemia franciscana</name>
    <name type="common">Brine shrimp</name>
    <name type="synonym">Artemia sanfranciscana</name>
    <dbReference type="NCBI Taxonomy" id="6661"/>
    <lineage>
        <taxon>Eukaryota</taxon>
        <taxon>Metazoa</taxon>
        <taxon>Ecdysozoa</taxon>
        <taxon>Arthropoda</taxon>
        <taxon>Crustacea</taxon>
        <taxon>Branchiopoda</taxon>
        <taxon>Anostraca</taxon>
        <taxon>Artemiidae</taxon>
        <taxon>Artemia</taxon>
    </lineage>
</organism>
<proteinExistence type="predicted"/>
<dbReference type="Gene3D" id="1.10.287.110">
    <property type="entry name" value="DnaJ domain"/>
    <property type="match status" value="1"/>
</dbReference>
<dbReference type="InterPro" id="IPR011990">
    <property type="entry name" value="TPR-like_helical_dom_sf"/>
</dbReference>
<comment type="subcellular location">
    <subcellularLocation>
        <location evidence="1">Endoplasmic reticulum lumen</location>
    </subcellularLocation>
</comment>
<feature type="region of interest" description="Disordered" evidence="7">
    <location>
        <begin position="450"/>
        <end position="475"/>
    </location>
</feature>
<dbReference type="PROSITE" id="PS50076">
    <property type="entry name" value="DNAJ_2"/>
    <property type="match status" value="1"/>
</dbReference>
<evidence type="ECO:0000313" key="10">
    <source>
        <dbReference type="Proteomes" id="UP001187531"/>
    </source>
</evidence>
<dbReference type="Pfam" id="PF13181">
    <property type="entry name" value="TPR_8"/>
    <property type="match status" value="1"/>
</dbReference>
<evidence type="ECO:0000256" key="3">
    <source>
        <dbReference type="ARBA" id="ARBA00022737"/>
    </source>
</evidence>
<gene>
    <name evidence="9" type="ORF">QYM36_007902</name>
</gene>
<dbReference type="PROSITE" id="PS50005">
    <property type="entry name" value="TPR"/>
    <property type="match status" value="4"/>
</dbReference>
<keyword evidence="4 6" id="KW-0802">TPR repeat</keyword>
<protein>
    <recommendedName>
        <fullName evidence="8">J domain-containing protein</fullName>
    </recommendedName>
</protein>
<dbReference type="Gene3D" id="1.25.40.10">
    <property type="entry name" value="Tetratricopeptide repeat domain"/>
    <property type="match status" value="1"/>
</dbReference>
<feature type="domain" description="J" evidence="8">
    <location>
        <begin position="392"/>
        <end position="461"/>
    </location>
</feature>
<dbReference type="InterPro" id="IPR001623">
    <property type="entry name" value="DnaJ_domain"/>
</dbReference>
<feature type="repeat" description="TPR" evidence="6">
    <location>
        <begin position="221"/>
        <end position="254"/>
    </location>
</feature>
<accession>A0AA88ITL3</accession>
<keyword evidence="10" id="KW-1185">Reference proteome</keyword>
<dbReference type="Proteomes" id="UP001187531">
    <property type="component" value="Unassembled WGS sequence"/>
</dbReference>
<dbReference type="PANTHER" id="PTHR44140">
    <property type="entry name" value="LD25575P"/>
    <property type="match status" value="1"/>
</dbReference>
<dbReference type="InterPro" id="IPR013105">
    <property type="entry name" value="TPR_2"/>
</dbReference>
<dbReference type="EMBL" id="JAVRJZ010000001">
    <property type="protein sequence ID" value="KAK2727222.1"/>
    <property type="molecule type" value="Genomic_DNA"/>
</dbReference>
<feature type="compositionally biased region" description="Basic and acidic residues" evidence="7">
    <location>
        <begin position="450"/>
        <end position="459"/>
    </location>
</feature>
<keyword evidence="5" id="KW-0256">Endoplasmic reticulum</keyword>
<dbReference type="SMART" id="SM00271">
    <property type="entry name" value="DnaJ"/>
    <property type="match status" value="1"/>
</dbReference>
<reference evidence="9" key="1">
    <citation type="submission" date="2023-07" db="EMBL/GenBank/DDBJ databases">
        <title>Chromosome-level genome assembly of Artemia franciscana.</title>
        <authorList>
            <person name="Jo E."/>
        </authorList>
    </citation>
    <scope>NUCLEOTIDE SEQUENCE</scope>
    <source>
        <tissue evidence="9">Whole body</tissue>
    </source>
</reference>
<dbReference type="GO" id="GO:0034975">
    <property type="term" value="P:protein folding in endoplasmic reticulum"/>
    <property type="evidence" value="ECO:0007669"/>
    <property type="project" value="TreeGrafter"/>
</dbReference>
<keyword evidence="2" id="KW-0732">Signal</keyword>
<evidence type="ECO:0000313" key="9">
    <source>
        <dbReference type="EMBL" id="KAK2727222.1"/>
    </source>
</evidence>
<dbReference type="PRINTS" id="PR00625">
    <property type="entry name" value="JDOMAIN"/>
</dbReference>
<feature type="repeat" description="TPR" evidence="6">
    <location>
        <begin position="338"/>
        <end position="371"/>
    </location>
</feature>
<dbReference type="InterPro" id="IPR051727">
    <property type="entry name" value="DnaJ_C3_Co-chaperones"/>
</dbReference>
<evidence type="ECO:0000256" key="5">
    <source>
        <dbReference type="ARBA" id="ARBA00022824"/>
    </source>
</evidence>
<evidence type="ECO:0000256" key="6">
    <source>
        <dbReference type="PROSITE-ProRule" id="PRU00339"/>
    </source>
</evidence>
<sequence length="499" mass="57217">MGNRRRELTEGKMRAFCALFWMLSVDSFGILKGVFGNDSNKHLELGKLYMAQGQLQDALTHFHAALEIDSNNYLTLFRRATVFLALGRSKSALDDLNKVIELKPDFNSARIQKGIILVKLGRLEEAEIELKKVLQRDKSNEEAEKWYSQLGILQRQYQQARILHSDKEWVTAADLLTKIIDSCPWDTNLREMRIDCHLAMGETAKAITDLRATTKLISDNTESYLKLSKLHYLMGEGNESLNEVRECLKLDPEHKECFPHYKKVKKVVKVVNDLNSAASDERFTDCISLANKLLKVEPSNQNFYFQAEEKLCHCSLKEGDVKEAISHCTKALSFRSEPRILCDRAEAFILEGSLDEAQSDYSKALEIDENFQRAKDGIQRVQKLQKQAKKRDYYKILNVRRSATKKEILKAYRKAAQKWHPDNFQGESPEKKAAEKKFIDIAAAKEVLTDPEKRKKFDAGEDPLDPESQQGQGFNPFQQHHGFHRGHGGGPFSFKFHFN</sequence>
<dbReference type="AlphaFoldDB" id="A0AA88ITL3"/>
<evidence type="ECO:0000256" key="4">
    <source>
        <dbReference type="ARBA" id="ARBA00022803"/>
    </source>
</evidence>
<dbReference type="FunFam" id="1.10.287.110:FF:000015">
    <property type="entry name" value="dnaJ homolog subfamily C member 3"/>
    <property type="match status" value="1"/>
</dbReference>
<dbReference type="CDD" id="cd06257">
    <property type="entry name" value="DnaJ"/>
    <property type="match status" value="1"/>
</dbReference>
<dbReference type="SUPFAM" id="SSF46565">
    <property type="entry name" value="Chaperone J-domain"/>
    <property type="match status" value="1"/>
</dbReference>
<dbReference type="Pfam" id="PF00226">
    <property type="entry name" value="DnaJ"/>
    <property type="match status" value="1"/>
</dbReference>
<evidence type="ECO:0000259" key="8">
    <source>
        <dbReference type="PROSITE" id="PS50076"/>
    </source>
</evidence>
<dbReference type="GO" id="GO:0051787">
    <property type="term" value="F:misfolded protein binding"/>
    <property type="evidence" value="ECO:0007669"/>
    <property type="project" value="TreeGrafter"/>
</dbReference>
<keyword evidence="3" id="KW-0677">Repeat</keyword>
<evidence type="ECO:0000256" key="2">
    <source>
        <dbReference type="ARBA" id="ARBA00022729"/>
    </source>
</evidence>
<feature type="repeat" description="TPR" evidence="6">
    <location>
        <begin position="39"/>
        <end position="72"/>
    </location>
</feature>
<comment type="caution">
    <text evidence="9">The sequence shown here is derived from an EMBL/GenBank/DDBJ whole genome shotgun (WGS) entry which is preliminary data.</text>
</comment>
<dbReference type="PANTHER" id="PTHR44140:SF2">
    <property type="entry name" value="LD25575P"/>
    <property type="match status" value="1"/>
</dbReference>
<feature type="repeat" description="TPR" evidence="6">
    <location>
        <begin position="73"/>
        <end position="106"/>
    </location>
</feature>
<dbReference type="SUPFAM" id="SSF48452">
    <property type="entry name" value="TPR-like"/>
    <property type="match status" value="1"/>
</dbReference>
<dbReference type="Pfam" id="PF07719">
    <property type="entry name" value="TPR_2"/>
    <property type="match status" value="1"/>
</dbReference>